<evidence type="ECO:0000256" key="1">
    <source>
        <dbReference type="SAM" id="MobiDB-lite"/>
    </source>
</evidence>
<dbReference type="AlphaFoldDB" id="A0A553HUG0"/>
<organism evidence="2 3">
    <name type="scientific">Xylaria flabelliformis</name>
    <dbReference type="NCBI Taxonomy" id="2512241"/>
    <lineage>
        <taxon>Eukaryota</taxon>
        <taxon>Fungi</taxon>
        <taxon>Dikarya</taxon>
        <taxon>Ascomycota</taxon>
        <taxon>Pezizomycotina</taxon>
        <taxon>Sordariomycetes</taxon>
        <taxon>Xylariomycetidae</taxon>
        <taxon>Xylariales</taxon>
        <taxon>Xylariaceae</taxon>
        <taxon>Xylaria</taxon>
    </lineage>
</organism>
<proteinExistence type="predicted"/>
<sequence>MPLLSLLAPRRICIKTFGEDGPLTRERDKKPQSTDTITSNKAELTENPQSITKTSPLHTTEAKMAIAKIVRTLTGKSDKPLTPEEEAKKAAKKAAKEQKMKEKKAEEERKRAVEKRRRQDSMDRYENH</sequence>
<feature type="region of interest" description="Disordered" evidence="1">
    <location>
        <begin position="73"/>
        <end position="128"/>
    </location>
</feature>
<keyword evidence="3" id="KW-1185">Reference proteome</keyword>
<feature type="compositionally biased region" description="Basic and acidic residues" evidence="1">
    <location>
        <begin position="76"/>
        <end position="128"/>
    </location>
</feature>
<gene>
    <name evidence="2" type="ORF">FHL15_007595</name>
</gene>
<name>A0A553HUG0_9PEZI</name>
<feature type="region of interest" description="Disordered" evidence="1">
    <location>
        <begin position="18"/>
        <end position="59"/>
    </location>
</feature>
<evidence type="ECO:0000313" key="3">
    <source>
        <dbReference type="Proteomes" id="UP000319160"/>
    </source>
</evidence>
<feature type="compositionally biased region" description="Basic and acidic residues" evidence="1">
    <location>
        <begin position="22"/>
        <end position="32"/>
    </location>
</feature>
<dbReference type="Proteomes" id="UP000319160">
    <property type="component" value="Unassembled WGS sequence"/>
</dbReference>
<accession>A0A553HUG0</accession>
<dbReference type="EMBL" id="VFLP01000044">
    <property type="protein sequence ID" value="TRX91590.1"/>
    <property type="molecule type" value="Genomic_DNA"/>
</dbReference>
<reference evidence="3" key="1">
    <citation type="submission" date="2019-06" db="EMBL/GenBank/DDBJ databases">
        <title>Draft genome sequence of the griseofulvin-producing fungus Xylaria cubensis strain G536.</title>
        <authorList>
            <person name="Mead M.E."/>
            <person name="Raja H.A."/>
            <person name="Steenwyk J.L."/>
            <person name="Knowles S.L."/>
            <person name="Oberlies N.H."/>
            <person name="Rokas A."/>
        </authorList>
    </citation>
    <scope>NUCLEOTIDE SEQUENCE [LARGE SCALE GENOMIC DNA]</scope>
    <source>
        <strain evidence="3">G536</strain>
    </source>
</reference>
<protein>
    <submittedName>
        <fullName evidence="2">Uncharacterized protein</fullName>
    </submittedName>
</protein>
<evidence type="ECO:0000313" key="2">
    <source>
        <dbReference type="EMBL" id="TRX91590.1"/>
    </source>
</evidence>
<feature type="compositionally biased region" description="Polar residues" evidence="1">
    <location>
        <begin position="33"/>
        <end position="58"/>
    </location>
</feature>
<comment type="caution">
    <text evidence="2">The sequence shown here is derived from an EMBL/GenBank/DDBJ whole genome shotgun (WGS) entry which is preliminary data.</text>
</comment>